<evidence type="ECO:0000313" key="4">
    <source>
        <dbReference type="EMBL" id="KAK1748399.1"/>
    </source>
</evidence>
<feature type="chain" id="PRO_5042409323" evidence="2">
    <location>
        <begin position="19"/>
        <end position="239"/>
    </location>
</feature>
<evidence type="ECO:0000313" key="5">
    <source>
        <dbReference type="Proteomes" id="UP001224775"/>
    </source>
</evidence>
<accession>A0A7S2Q1P6</accession>
<feature type="compositionally biased region" description="Basic residues" evidence="1">
    <location>
        <begin position="74"/>
        <end position="91"/>
    </location>
</feature>
<feature type="region of interest" description="Disordered" evidence="1">
    <location>
        <begin position="137"/>
        <end position="160"/>
    </location>
</feature>
<keyword evidence="2" id="KW-0732">Signal</keyword>
<feature type="compositionally biased region" description="Basic residues" evidence="1">
    <location>
        <begin position="44"/>
        <end position="53"/>
    </location>
</feature>
<dbReference type="Proteomes" id="UP001224775">
    <property type="component" value="Unassembled WGS sequence"/>
</dbReference>
<evidence type="ECO:0000313" key="3">
    <source>
        <dbReference type="EMBL" id="CAD9630106.1"/>
    </source>
</evidence>
<feature type="compositionally biased region" description="Basic and acidic residues" evidence="1">
    <location>
        <begin position="57"/>
        <end position="67"/>
    </location>
</feature>
<dbReference type="EMBL" id="HBGZ01031795">
    <property type="protein sequence ID" value="CAD9630106.1"/>
    <property type="molecule type" value="Transcribed_RNA"/>
</dbReference>
<name>A0A7S2Q1P6_9STRA</name>
<protein>
    <submittedName>
        <fullName evidence="3">Uncharacterized protein</fullName>
    </submittedName>
</protein>
<organism evidence="3">
    <name type="scientific">Skeletonema marinoi</name>
    <dbReference type="NCBI Taxonomy" id="267567"/>
    <lineage>
        <taxon>Eukaryota</taxon>
        <taxon>Sar</taxon>
        <taxon>Stramenopiles</taxon>
        <taxon>Ochrophyta</taxon>
        <taxon>Bacillariophyta</taxon>
        <taxon>Coscinodiscophyceae</taxon>
        <taxon>Thalassiosirophycidae</taxon>
        <taxon>Thalassiosirales</taxon>
        <taxon>Skeletonemataceae</taxon>
        <taxon>Skeletonema</taxon>
        <taxon>Skeletonema marinoi-dohrnii complex</taxon>
    </lineage>
</organism>
<proteinExistence type="predicted"/>
<gene>
    <name evidence="4" type="ORF">QTG54_000338</name>
    <name evidence="3" type="ORF">SMAR0320_LOCUS22702</name>
</gene>
<reference evidence="4" key="2">
    <citation type="submission" date="2023-06" db="EMBL/GenBank/DDBJ databases">
        <title>Survivors Of The Sea: Transcriptome response of Skeletonema marinoi to long-term dormancy.</title>
        <authorList>
            <person name="Pinder M.I.M."/>
            <person name="Kourtchenko O."/>
            <person name="Robertson E.K."/>
            <person name="Larsson T."/>
            <person name="Maumus F."/>
            <person name="Osuna-Cruz C.M."/>
            <person name="Vancaester E."/>
            <person name="Stenow R."/>
            <person name="Vandepoele K."/>
            <person name="Ploug H."/>
            <person name="Bruchert V."/>
            <person name="Godhe A."/>
            <person name="Topel M."/>
        </authorList>
    </citation>
    <scope>NUCLEOTIDE SEQUENCE</scope>
    <source>
        <strain evidence="4">R05AC</strain>
    </source>
</reference>
<feature type="compositionally biased region" description="Low complexity" evidence="1">
    <location>
        <begin position="102"/>
        <end position="113"/>
    </location>
</feature>
<feature type="region of interest" description="Disordered" evidence="1">
    <location>
        <begin position="40"/>
        <end position="121"/>
    </location>
</feature>
<dbReference type="AlphaFoldDB" id="A0A7S2Q1P6"/>
<feature type="signal peptide" evidence="2">
    <location>
        <begin position="1"/>
        <end position="18"/>
    </location>
</feature>
<reference evidence="3" key="1">
    <citation type="submission" date="2021-01" db="EMBL/GenBank/DDBJ databases">
        <authorList>
            <person name="Corre E."/>
            <person name="Pelletier E."/>
            <person name="Niang G."/>
            <person name="Scheremetjew M."/>
            <person name="Finn R."/>
            <person name="Kale V."/>
            <person name="Holt S."/>
            <person name="Cochrane G."/>
            <person name="Meng A."/>
            <person name="Brown T."/>
            <person name="Cohen L."/>
        </authorList>
    </citation>
    <scope>NUCLEOTIDE SEQUENCE</scope>
    <source>
        <strain evidence="3">SM1012Den-03</strain>
    </source>
</reference>
<keyword evidence="5" id="KW-1185">Reference proteome</keyword>
<sequence length="239" mass="24906">MKLSSSLLLAISVNLAAAAVHTGPHPGAHHRSVGMSLVEEVHQKSSKGKKHHNGNGGKHDSGVDGHHPGYSKSSKAKAHKSSKSNKSSKAKPIKDHSLSMHTSTKATKETSSSPIPTTVAPITPFEDFDIMEIPVITPGTTQSTPIPETPIPETLPTTPEGADTSVLKVIEKDGATNVILTGGNGSHQSKISDENSVNLQGQEQASMLSETKNSGSIAWKSSIIVGGVCLFAAASYIIV</sequence>
<feature type="compositionally biased region" description="Low complexity" evidence="1">
    <location>
        <begin position="140"/>
        <end position="160"/>
    </location>
</feature>
<dbReference type="EMBL" id="JATAAI010000001">
    <property type="protein sequence ID" value="KAK1748399.1"/>
    <property type="molecule type" value="Genomic_DNA"/>
</dbReference>
<evidence type="ECO:0000256" key="1">
    <source>
        <dbReference type="SAM" id="MobiDB-lite"/>
    </source>
</evidence>
<evidence type="ECO:0000256" key="2">
    <source>
        <dbReference type="SAM" id="SignalP"/>
    </source>
</evidence>